<feature type="region of interest" description="Disordered" evidence="1">
    <location>
        <begin position="32"/>
        <end position="78"/>
    </location>
</feature>
<dbReference type="Proteomes" id="UP000294419">
    <property type="component" value="Chromosome"/>
</dbReference>
<feature type="compositionally biased region" description="Basic and acidic residues" evidence="1">
    <location>
        <begin position="34"/>
        <end position="43"/>
    </location>
</feature>
<protein>
    <submittedName>
        <fullName evidence="2">Uncharacterized protein</fullName>
    </submittedName>
</protein>
<dbReference type="AlphaFoldDB" id="A0A4P6ZHS3"/>
<organism evidence="2 3">
    <name type="scientific">Chryseobacterium salivictor</name>
    <dbReference type="NCBI Taxonomy" id="2547600"/>
    <lineage>
        <taxon>Bacteria</taxon>
        <taxon>Pseudomonadati</taxon>
        <taxon>Bacteroidota</taxon>
        <taxon>Flavobacteriia</taxon>
        <taxon>Flavobacteriales</taxon>
        <taxon>Weeksellaceae</taxon>
        <taxon>Chryseobacterium group</taxon>
        <taxon>Chryseobacterium</taxon>
    </lineage>
</organism>
<dbReference type="OrthoDB" id="1269020at2"/>
<proteinExistence type="predicted"/>
<dbReference type="EMBL" id="CP037954">
    <property type="protein sequence ID" value="QBO59340.1"/>
    <property type="molecule type" value="Genomic_DNA"/>
</dbReference>
<evidence type="ECO:0000313" key="3">
    <source>
        <dbReference type="Proteomes" id="UP000294419"/>
    </source>
</evidence>
<reference evidence="2 3" key="1">
    <citation type="submission" date="2019-03" db="EMBL/GenBank/DDBJ databases">
        <authorList>
            <person name="Kim H."/>
            <person name="Yu S.-M."/>
        </authorList>
    </citation>
    <scope>NUCLEOTIDE SEQUENCE [LARGE SCALE GENOMIC DNA]</scope>
    <source>
        <strain evidence="2 3">NBC122</strain>
    </source>
</reference>
<dbReference type="KEGG" id="csal:NBC122_02536"/>
<name>A0A4P6ZHS3_9FLAO</name>
<keyword evidence="3" id="KW-1185">Reference proteome</keyword>
<sequence>MKKLLSITAILWCILCVWSCRESDKETSYPNLENFKKNQEPDRSQILAGDSLKAPGINDPDPPIKDGQDWRMGNGNKK</sequence>
<dbReference type="RefSeq" id="WP_133440693.1">
    <property type="nucleotide sequence ID" value="NZ_CP037954.1"/>
</dbReference>
<accession>A0A4P6ZHS3</accession>
<evidence type="ECO:0000313" key="2">
    <source>
        <dbReference type="EMBL" id="QBO59340.1"/>
    </source>
</evidence>
<evidence type="ECO:0000256" key="1">
    <source>
        <dbReference type="SAM" id="MobiDB-lite"/>
    </source>
</evidence>
<gene>
    <name evidence="2" type="ORF">NBC122_02536</name>
</gene>